<sequence>MAAVLTITLCLLSCLLPFIKAEYCDYNDNNDNHHGGFKVMQQRKYCSDGCCSTGSDSTAYNVCCYETNDEDRHMINTIIGISVGVVACIISIVVVIVIIACCCCKRPTTQGHVIAAPNTFVVYSNSVQTSAIHPGVTYPPQGTNNPSSPPTAYSSPPPSYDTVTSPGQDNKGFETHVNRVN</sequence>
<reference evidence="4 5" key="1">
    <citation type="submission" date="2024-01" db="EMBL/GenBank/DDBJ databases">
        <title>The genome of the rayed Mediterranean limpet Patella caerulea (Linnaeus, 1758).</title>
        <authorList>
            <person name="Anh-Thu Weber A."/>
            <person name="Halstead-Nussloch G."/>
        </authorList>
    </citation>
    <scope>NUCLEOTIDE SEQUENCE [LARGE SCALE GENOMIC DNA]</scope>
    <source>
        <strain evidence="4">AATW-2023a</strain>
        <tissue evidence="4">Whole specimen</tissue>
    </source>
</reference>
<evidence type="ECO:0000256" key="3">
    <source>
        <dbReference type="SAM" id="SignalP"/>
    </source>
</evidence>
<feature type="transmembrane region" description="Helical" evidence="2">
    <location>
        <begin position="78"/>
        <end position="102"/>
    </location>
</feature>
<gene>
    <name evidence="4" type="ORF">SNE40_015829</name>
</gene>
<feature type="region of interest" description="Disordered" evidence="1">
    <location>
        <begin position="136"/>
        <end position="181"/>
    </location>
</feature>
<proteinExistence type="predicted"/>
<organism evidence="4 5">
    <name type="scientific">Patella caerulea</name>
    <name type="common">Rayed Mediterranean limpet</name>
    <dbReference type="NCBI Taxonomy" id="87958"/>
    <lineage>
        <taxon>Eukaryota</taxon>
        <taxon>Metazoa</taxon>
        <taxon>Spiralia</taxon>
        <taxon>Lophotrochozoa</taxon>
        <taxon>Mollusca</taxon>
        <taxon>Gastropoda</taxon>
        <taxon>Patellogastropoda</taxon>
        <taxon>Patelloidea</taxon>
        <taxon>Patellidae</taxon>
        <taxon>Patella</taxon>
    </lineage>
</organism>
<keyword evidence="2" id="KW-0472">Membrane</keyword>
<dbReference type="AlphaFoldDB" id="A0AAN8JGH6"/>
<accession>A0AAN8JGH6</accession>
<evidence type="ECO:0000313" key="5">
    <source>
        <dbReference type="Proteomes" id="UP001347796"/>
    </source>
</evidence>
<evidence type="ECO:0000256" key="2">
    <source>
        <dbReference type="SAM" id="Phobius"/>
    </source>
</evidence>
<feature type="compositionally biased region" description="Low complexity" evidence="1">
    <location>
        <begin position="143"/>
        <end position="154"/>
    </location>
</feature>
<comment type="caution">
    <text evidence="4">The sequence shown here is derived from an EMBL/GenBank/DDBJ whole genome shotgun (WGS) entry which is preliminary data.</text>
</comment>
<dbReference type="Proteomes" id="UP001347796">
    <property type="component" value="Unassembled WGS sequence"/>
</dbReference>
<name>A0AAN8JGH6_PATCE</name>
<keyword evidence="5" id="KW-1185">Reference proteome</keyword>
<keyword evidence="2" id="KW-1133">Transmembrane helix</keyword>
<protein>
    <submittedName>
        <fullName evidence="4">Uncharacterized protein</fullName>
    </submittedName>
</protein>
<feature type="compositionally biased region" description="Basic and acidic residues" evidence="1">
    <location>
        <begin position="171"/>
        <end position="181"/>
    </location>
</feature>
<feature type="chain" id="PRO_5042868615" evidence="3">
    <location>
        <begin position="22"/>
        <end position="181"/>
    </location>
</feature>
<keyword evidence="3" id="KW-0732">Signal</keyword>
<feature type="signal peptide" evidence="3">
    <location>
        <begin position="1"/>
        <end position="21"/>
    </location>
</feature>
<evidence type="ECO:0000313" key="4">
    <source>
        <dbReference type="EMBL" id="KAK6177796.1"/>
    </source>
</evidence>
<dbReference type="EMBL" id="JAZGQO010000010">
    <property type="protein sequence ID" value="KAK6177796.1"/>
    <property type="molecule type" value="Genomic_DNA"/>
</dbReference>
<keyword evidence="2" id="KW-0812">Transmembrane</keyword>
<evidence type="ECO:0000256" key="1">
    <source>
        <dbReference type="SAM" id="MobiDB-lite"/>
    </source>
</evidence>